<accession>A0ABU6DRF4</accession>
<name>A0ABU6DRF4_9GAMM</name>
<comment type="caution">
    <text evidence="8">The sequence shown here is derived from an EMBL/GenBank/DDBJ whole genome shotgun (WGS) entry which is preliminary data.</text>
</comment>
<reference evidence="8 9" key="1">
    <citation type="submission" date="2019-08" db="EMBL/GenBank/DDBJ databases">
        <title>Five species of Acinetobacter isolated from floral nectar and animal pollinators.</title>
        <authorList>
            <person name="Hendry T.A."/>
        </authorList>
    </citation>
    <scope>NUCLEOTIDE SEQUENCE [LARGE SCALE GENOMIC DNA]</scope>
    <source>
        <strain evidence="8 9">MD18.27</strain>
    </source>
</reference>
<dbReference type="NCBIfam" id="TIGR01352">
    <property type="entry name" value="tonB_Cterm"/>
    <property type="match status" value="1"/>
</dbReference>
<proteinExistence type="predicted"/>
<evidence type="ECO:0000256" key="2">
    <source>
        <dbReference type="ARBA" id="ARBA00022692"/>
    </source>
</evidence>
<keyword evidence="4 6" id="KW-0472">Membrane</keyword>
<keyword evidence="2 6" id="KW-0812">Transmembrane</keyword>
<evidence type="ECO:0000313" key="8">
    <source>
        <dbReference type="EMBL" id="MEB5475458.1"/>
    </source>
</evidence>
<feature type="transmembrane region" description="Helical" evidence="6">
    <location>
        <begin position="20"/>
        <end position="38"/>
    </location>
</feature>
<evidence type="ECO:0000259" key="7">
    <source>
        <dbReference type="PROSITE" id="PS52015"/>
    </source>
</evidence>
<feature type="domain" description="TonB C-terminal" evidence="7">
    <location>
        <begin position="165"/>
        <end position="253"/>
    </location>
</feature>
<feature type="compositionally biased region" description="Basic and acidic residues" evidence="5">
    <location>
        <begin position="71"/>
        <end position="89"/>
    </location>
</feature>
<comment type="subcellular location">
    <subcellularLocation>
        <location evidence="1">Membrane</location>
        <topology evidence="1">Single-pass membrane protein</topology>
    </subcellularLocation>
</comment>
<keyword evidence="3 6" id="KW-1133">Transmembrane helix</keyword>
<dbReference type="RefSeq" id="WP_325774130.1">
    <property type="nucleotide sequence ID" value="NZ_VTDN01000001.1"/>
</dbReference>
<dbReference type="SUPFAM" id="SSF74653">
    <property type="entry name" value="TolA/TonB C-terminal domain"/>
    <property type="match status" value="1"/>
</dbReference>
<evidence type="ECO:0000256" key="6">
    <source>
        <dbReference type="SAM" id="Phobius"/>
    </source>
</evidence>
<evidence type="ECO:0000313" key="9">
    <source>
        <dbReference type="Proteomes" id="UP001339883"/>
    </source>
</evidence>
<dbReference type="InterPro" id="IPR006260">
    <property type="entry name" value="TonB/TolA_C"/>
</dbReference>
<evidence type="ECO:0000256" key="3">
    <source>
        <dbReference type="ARBA" id="ARBA00022989"/>
    </source>
</evidence>
<dbReference type="InterPro" id="IPR037682">
    <property type="entry name" value="TonB_C"/>
</dbReference>
<gene>
    <name evidence="8" type="ORF">I2F25_00075</name>
</gene>
<dbReference type="Gene3D" id="3.30.1150.10">
    <property type="match status" value="1"/>
</dbReference>
<keyword evidence="9" id="KW-1185">Reference proteome</keyword>
<feature type="compositionally biased region" description="Polar residues" evidence="5">
    <location>
        <begin position="171"/>
        <end position="183"/>
    </location>
</feature>
<feature type="compositionally biased region" description="Basic and acidic residues" evidence="5">
    <location>
        <begin position="96"/>
        <end position="111"/>
    </location>
</feature>
<evidence type="ECO:0000256" key="1">
    <source>
        <dbReference type="ARBA" id="ARBA00004167"/>
    </source>
</evidence>
<dbReference type="Proteomes" id="UP001339883">
    <property type="component" value="Unassembled WGS sequence"/>
</dbReference>
<evidence type="ECO:0000256" key="4">
    <source>
        <dbReference type="ARBA" id="ARBA00023136"/>
    </source>
</evidence>
<evidence type="ECO:0000256" key="5">
    <source>
        <dbReference type="SAM" id="MobiDB-lite"/>
    </source>
</evidence>
<dbReference type="PROSITE" id="PS52015">
    <property type="entry name" value="TONB_CTD"/>
    <property type="match status" value="1"/>
</dbReference>
<sequence length="253" mass="27598">MSHSSVLNANPPPNNMKKKVIIAITAVVIGHIGVLLALSQMKPAELKPIHKDPMQVHFVKIQQPPKPLPPEPKEKPKPKKEVKEVKIVKDPPPPPKKVEKIQHVKKEEPKKVVQQVEKPQPTPVPPVISHVETKPQPEPAPTPAPKPEPAPAPQAPAEKTAKDVAIGGNGVQWSRSPKPSYEQSDLKGSPRSIVVLIQADEKGKIVNVTIVKSSGLPALDEKILRAVRGAKFKPYMENGVAYPIKAQQPFDLT</sequence>
<organism evidence="8 9">
    <name type="scientific">Acinetobacter pollinis</name>
    <dbReference type="NCBI Taxonomy" id="2605270"/>
    <lineage>
        <taxon>Bacteria</taxon>
        <taxon>Pseudomonadati</taxon>
        <taxon>Pseudomonadota</taxon>
        <taxon>Gammaproteobacteria</taxon>
        <taxon>Moraxellales</taxon>
        <taxon>Moraxellaceae</taxon>
        <taxon>Acinetobacter</taxon>
    </lineage>
</organism>
<protein>
    <submittedName>
        <fullName evidence="8">TonB family protein</fullName>
    </submittedName>
</protein>
<feature type="region of interest" description="Disordered" evidence="5">
    <location>
        <begin position="62"/>
        <end position="188"/>
    </location>
</feature>
<dbReference type="EMBL" id="VTDN01000001">
    <property type="protein sequence ID" value="MEB5475458.1"/>
    <property type="molecule type" value="Genomic_DNA"/>
</dbReference>
<dbReference type="Pfam" id="PF03544">
    <property type="entry name" value="TonB_C"/>
    <property type="match status" value="1"/>
</dbReference>
<feature type="compositionally biased region" description="Pro residues" evidence="5">
    <location>
        <begin position="136"/>
        <end position="154"/>
    </location>
</feature>